<proteinExistence type="predicted"/>
<keyword evidence="6" id="KW-1185">Reference proteome</keyword>
<organism evidence="5 6">
    <name type="scientific">Salinicola endophyticus</name>
    <dbReference type="NCBI Taxonomy" id="1949083"/>
    <lineage>
        <taxon>Bacteria</taxon>
        <taxon>Pseudomonadati</taxon>
        <taxon>Pseudomonadota</taxon>
        <taxon>Gammaproteobacteria</taxon>
        <taxon>Oceanospirillales</taxon>
        <taxon>Halomonadaceae</taxon>
        <taxon>Salinicola</taxon>
    </lineage>
</organism>
<dbReference type="Proteomes" id="UP001321526">
    <property type="component" value="Chromosome"/>
</dbReference>
<dbReference type="NCBIfam" id="NF008439">
    <property type="entry name" value="PRK11282.1"/>
    <property type="match status" value="1"/>
</dbReference>
<evidence type="ECO:0000259" key="4">
    <source>
        <dbReference type="PROSITE" id="PS51387"/>
    </source>
</evidence>
<feature type="region of interest" description="Disordered" evidence="3">
    <location>
        <begin position="1"/>
        <end position="26"/>
    </location>
</feature>
<evidence type="ECO:0000313" key="6">
    <source>
        <dbReference type="Proteomes" id="UP001321526"/>
    </source>
</evidence>
<dbReference type="Pfam" id="PF01565">
    <property type="entry name" value="FAD_binding_4"/>
    <property type="match status" value="1"/>
</dbReference>
<feature type="domain" description="FAD-binding PCMH-type" evidence="4">
    <location>
        <begin position="11"/>
        <end position="194"/>
    </location>
</feature>
<protein>
    <submittedName>
        <fullName evidence="5">Glycolate oxidase subunit GlcE</fullName>
        <ecNumber evidence="5">1.1.99.14</ecNumber>
    </submittedName>
</protein>
<keyword evidence="1" id="KW-0285">Flavoprotein</keyword>
<dbReference type="PROSITE" id="PS51387">
    <property type="entry name" value="FAD_PCMH"/>
    <property type="match status" value="1"/>
</dbReference>
<gene>
    <name evidence="5" type="primary">glcE</name>
    <name evidence="5" type="ORF">EVC62_09755</name>
</gene>
<dbReference type="InterPro" id="IPR006094">
    <property type="entry name" value="Oxid_FAD_bind_N"/>
</dbReference>
<evidence type="ECO:0000256" key="2">
    <source>
        <dbReference type="ARBA" id="ARBA00022827"/>
    </source>
</evidence>
<keyword evidence="5" id="KW-0560">Oxidoreductase</keyword>
<evidence type="ECO:0000313" key="5">
    <source>
        <dbReference type="EMBL" id="WFF41761.1"/>
    </source>
</evidence>
<dbReference type="RefSeq" id="WP_110675629.1">
    <property type="nucleotide sequence ID" value="NZ_CP035631.1"/>
</dbReference>
<dbReference type="InterPro" id="IPR016164">
    <property type="entry name" value="FAD-linked_Oxase-like_C"/>
</dbReference>
<sequence>MPHPQDQRPEFTPAGQAGPTLDSGQDLSDALCEQVRQAHRERTPLVIQGGGTKAFYGRRIAAETRLDLGEHRGIVHYDPVELVVTVRAGTRLSELESALAASGQRLPFEPPHFGDTATVGGMVACGLSGPRRPWSGAVRDFVLGTRVITHDGKLLRFGGEVMKNVAGYDLSRLMVGAQGTLGVLAEVSFKVLPLPPASACLRLEMDEARALECLREWGREPLPLSGAAFADGVLHVRLEGGEGSVASTRERLGGDADDATFWEDLREQRLAFFSPQDPRPLWRLSLPARARRPALAGDWLCDWAGAQQWLRSDEPAPHVHETSMAVGGHATRFGPALDDAPNDDASPFSPLPKVLARYHQQLKTRLDPHAIFNPGRLYADW</sequence>
<dbReference type="PANTHER" id="PTHR11748">
    <property type="entry name" value="D-LACTATE DEHYDROGENASE"/>
    <property type="match status" value="1"/>
</dbReference>
<dbReference type="SUPFAM" id="SSF55103">
    <property type="entry name" value="FAD-linked oxidases, C-terminal domain"/>
    <property type="match status" value="1"/>
</dbReference>
<dbReference type="EC" id="1.1.99.14" evidence="5"/>
<dbReference type="InterPro" id="IPR016166">
    <property type="entry name" value="FAD-bd_PCMH"/>
</dbReference>
<evidence type="ECO:0000256" key="3">
    <source>
        <dbReference type="SAM" id="MobiDB-lite"/>
    </source>
</evidence>
<dbReference type="PANTHER" id="PTHR11748:SF103">
    <property type="entry name" value="GLYCOLATE OXIDASE SUBUNIT GLCE"/>
    <property type="match status" value="1"/>
</dbReference>
<dbReference type="Gene3D" id="3.30.465.10">
    <property type="match status" value="1"/>
</dbReference>
<reference evidence="5 6" key="1">
    <citation type="submission" date="2019-01" db="EMBL/GenBank/DDBJ databases">
        <title>Genome sequence of Salinicola endophyticus REST5.</title>
        <authorList>
            <person name="Nascimento F.X."/>
        </authorList>
    </citation>
    <scope>NUCLEOTIDE SEQUENCE [LARGE SCALE GENOMIC DNA]</scope>
    <source>
        <strain evidence="5 6">REST5</strain>
    </source>
</reference>
<name>A0ABY8FG42_9GAMM</name>
<dbReference type="EMBL" id="CP035631">
    <property type="protein sequence ID" value="WFF41761.1"/>
    <property type="molecule type" value="Genomic_DNA"/>
</dbReference>
<keyword evidence="2" id="KW-0274">FAD</keyword>
<accession>A0ABY8FG42</accession>
<dbReference type="InterPro" id="IPR036318">
    <property type="entry name" value="FAD-bd_PCMH-like_sf"/>
</dbReference>
<dbReference type="GO" id="GO:0019154">
    <property type="term" value="F:glycolate dehydrogenase activity"/>
    <property type="evidence" value="ECO:0007669"/>
    <property type="project" value="UniProtKB-EC"/>
</dbReference>
<dbReference type="SUPFAM" id="SSF56176">
    <property type="entry name" value="FAD-binding/transporter-associated domain-like"/>
    <property type="match status" value="1"/>
</dbReference>
<dbReference type="InterPro" id="IPR016169">
    <property type="entry name" value="FAD-bd_PCMH_sub2"/>
</dbReference>
<evidence type="ECO:0000256" key="1">
    <source>
        <dbReference type="ARBA" id="ARBA00022630"/>
    </source>
</evidence>